<organism evidence="2 3">
    <name type="scientific">Phaeospirillum tilakii</name>
    <dbReference type="NCBI Taxonomy" id="741673"/>
    <lineage>
        <taxon>Bacteria</taxon>
        <taxon>Pseudomonadati</taxon>
        <taxon>Pseudomonadota</taxon>
        <taxon>Alphaproteobacteria</taxon>
        <taxon>Rhodospirillales</taxon>
        <taxon>Rhodospirillaceae</taxon>
        <taxon>Phaeospirillum</taxon>
    </lineage>
</organism>
<keyword evidence="3" id="KW-1185">Reference proteome</keyword>
<reference evidence="3" key="1">
    <citation type="journal article" date="2019" name="Int. J. Syst. Evol. Microbiol.">
        <title>The Global Catalogue of Microorganisms (GCM) 10K type strain sequencing project: providing services to taxonomists for standard genome sequencing and annotation.</title>
        <authorList>
            <consortium name="The Broad Institute Genomics Platform"/>
            <consortium name="The Broad Institute Genome Sequencing Center for Infectious Disease"/>
            <person name="Wu L."/>
            <person name="Ma J."/>
        </authorList>
    </citation>
    <scope>NUCLEOTIDE SEQUENCE [LARGE SCALE GENOMIC DNA]</scope>
    <source>
        <strain evidence="3">KCTC 15012</strain>
    </source>
</reference>
<dbReference type="Pfam" id="PF06776">
    <property type="entry name" value="IalB"/>
    <property type="match status" value="1"/>
</dbReference>
<accession>A0ABW5C5N6</accession>
<dbReference type="EMBL" id="JBHUIY010000003">
    <property type="protein sequence ID" value="MFD2232669.1"/>
    <property type="molecule type" value="Genomic_DNA"/>
</dbReference>
<sequence length="173" mass="18267">MTRLRPFPSARICSALLSLLAFGLAAPPALAKDEPAPAPVWGQHCGKDGDSAKEACVLQQFVTAQPQNTPLLVVQFGFNGPENRPRLILSAPLGVMLTAGITLAIDGHKAVTAPFQICNNGGCLSVLDMDVAALDQFRQGKVLTVRYFAAEQKPIDLPVRLDGLDGALAKLAP</sequence>
<dbReference type="InterPro" id="IPR038696">
    <property type="entry name" value="IalB_sf"/>
</dbReference>
<name>A0ABW5C5N6_9PROT</name>
<feature type="signal peptide" evidence="1">
    <location>
        <begin position="1"/>
        <end position="31"/>
    </location>
</feature>
<evidence type="ECO:0000313" key="2">
    <source>
        <dbReference type="EMBL" id="MFD2232669.1"/>
    </source>
</evidence>
<gene>
    <name evidence="2" type="ORF">ACFSNB_02500</name>
</gene>
<protein>
    <submittedName>
        <fullName evidence="2">Invasion associated locus B family protein</fullName>
    </submittedName>
</protein>
<evidence type="ECO:0000313" key="3">
    <source>
        <dbReference type="Proteomes" id="UP001597296"/>
    </source>
</evidence>
<dbReference type="RefSeq" id="WP_377314192.1">
    <property type="nucleotide sequence ID" value="NZ_JBHUIY010000003.1"/>
</dbReference>
<keyword evidence="1" id="KW-0732">Signal</keyword>
<dbReference type="Proteomes" id="UP001597296">
    <property type="component" value="Unassembled WGS sequence"/>
</dbReference>
<dbReference type="Gene3D" id="2.60.40.1880">
    <property type="entry name" value="Invasion associated locus B (IalB) protein"/>
    <property type="match status" value="1"/>
</dbReference>
<evidence type="ECO:0000256" key="1">
    <source>
        <dbReference type="SAM" id="SignalP"/>
    </source>
</evidence>
<dbReference type="InterPro" id="IPR010642">
    <property type="entry name" value="Invasion_prot_B"/>
</dbReference>
<comment type="caution">
    <text evidence="2">The sequence shown here is derived from an EMBL/GenBank/DDBJ whole genome shotgun (WGS) entry which is preliminary data.</text>
</comment>
<proteinExistence type="predicted"/>
<feature type="chain" id="PRO_5046519400" evidence="1">
    <location>
        <begin position="32"/>
        <end position="173"/>
    </location>
</feature>